<feature type="domain" description="F-box" evidence="1">
    <location>
        <begin position="1"/>
        <end position="48"/>
    </location>
</feature>
<protein>
    <recommendedName>
        <fullName evidence="1">F-box domain-containing protein</fullName>
    </recommendedName>
</protein>
<keyword evidence="3" id="KW-1185">Reference proteome</keyword>
<sequence>MSCFELLPYEVVLLIFKHISTRDLWRNVRLVSRYFASILDNDRLWISRIQYKYKIELPKLDFEQPLVRYCAEIEEELSLWGNDIRDR</sequence>
<dbReference type="SMART" id="SM00256">
    <property type="entry name" value="FBOX"/>
    <property type="match status" value="1"/>
</dbReference>
<proteinExistence type="predicted"/>
<organism evidence="2 3">
    <name type="scientific">Gnathostoma spinigerum</name>
    <dbReference type="NCBI Taxonomy" id="75299"/>
    <lineage>
        <taxon>Eukaryota</taxon>
        <taxon>Metazoa</taxon>
        <taxon>Ecdysozoa</taxon>
        <taxon>Nematoda</taxon>
        <taxon>Chromadorea</taxon>
        <taxon>Rhabditida</taxon>
        <taxon>Spirurina</taxon>
        <taxon>Gnathostomatomorpha</taxon>
        <taxon>Gnathostomatoidea</taxon>
        <taxon>Gnathostomatidae</taxon>
        <taxon>Gnathostoma</taxon>
    </lineage>
</organism>
<reference evidence="2 3" key="1">
    <citation type="submission" date="2024-08" db="EMBL/GenBank/DDBJ databases">
        <title>Gnathostoma spinigerum genome.</title>
        <authorList>
            <person name="Gonzalez-Bertolin B."/>
            <person name="Monzon S."/>
            <person name="Zaballos A."/>
            <person name="Jimenez P."/>
            <person name="Dekumyoy P."/>
            <person name="Varona S."/>
            <person name="Cuesta I."/>
            <person name="Sumanam S."/>
            <person name="Adisakwattana P."/>
            <person name="Gasser R.B."/>
            <person name="Hernandez-Gonzalez A."/>
            <person name="Young N.D."/>
            <person name="Perteguer M.J."/>
        </authorList>
    </citation>
    <scope>NUCLEOTIDE SEQUENCE [LARGE SCALE GENOMIC DNA]</scope>
    <source>
        <strain evidence="2">AL3</strain>
        <tissue evidence="2">Liver</tissue>
    </source>
</reference>
<dbReference type="Gene3D" id="1.20.1280.50">
    <property type="match status" value="1"/>
</dbReference>
<dbReference type="Pfam" id="PF12937">
    <property type="entry name" value="F-box-like"/>
    <property type="match status" value="1"/>
</dbReference>
<dbReference type="InterPro" id="IPR036047">
    <property type="entry name" value="F-box-like_dom_sf"/>
</dbReference>
<comment type="caution">
    <text evidence="2">The sequence shown here is derived from an EMBL/GenBank/DDBJ whole genome shotgun (WGS) entry which is preliminary data.</text>
</comment>
<dbReference type="PROSITE" id="PS50181">
    <property type="entry name" value="FBOX"/>
    <property type="match status" value="1"/>
</dbReference>
<dbReference type="AlphaFoldDB" id="A0ABD6EIC3"/>
<name>A0ABD6EIC3_9BILA</name>
<accession>A0ABD6EIC3</accession>
<evidence type="ECO:0000259" key="1">
    <source>
        <dbReference type="PROSITE" id="PS50181"/>
    </source>
</evidence>
<dbReference type="InterPro" id="IPR001810">
    <property type="entry name" value="F-box_dom"/>
</dbReference>
<dbReference type="SUPFAM" id="SSF81383">
    <property type="entry name" value="F-box domain"/>
    <property type="match status" value="1"/>
</dbReference>
<dbReference type="Proteomes" id="UP001608902">
    <property type="component" value="Unassembled WGS sequence"/>
</dbReference>
<evidence type="ECO:0000313" key="3">
    <source>
        <dbReference type="Proteomes" id="UP001608902"/>
    </source>
</evidence>
<dbReference type="EMBL" id="JBGFUD010001541">
    <property type="protein sequence ID" value="MFH4976427.1"/>
    <property type="molecule type" value="Genomic_DNA"/>
</dbReference>
<gene>
    <name evidence="2" type="ORF">AB6A40_003136</name>
</gene>
<evidence type="ECO:0000313" key="2">
    <source>
        <dbReference type="EMBL" id="MFH4976427.1"/>
    </source>
</evidence>